<feature type="domain" description="Glycosyltransferase 2-like" evidence="3">
    <location>
        <begin position="109"/>
        <end position="236"/>
    </location>
</feature>
<accession>A0ABY2X1D4</accession>
<comment type="caution">
    <text evidence="4">The sequence shown here is derived from an EMBL/GenBank/DDBJ whole genome shotgun (WGS) entry which is preliminary data.</text>
</comment>
<dbReference type="Proteomes" id="UP001193035">
    <property type="component" value="Unassembled WGS sequence"/>
</dbReference>
<proteinExistence type="predicted"/>
<gene>
    <name evidence="4" type="ORF">FGK63_08015</name>
</gene>
<evidence type="ECO:0000313" key="5">
    <source>
        <dbReference type="Proteomes" id="UP001193035"/>
    </source>
</evidence>
<dbReference type="PANTHER" id="PTHR22916:SF51">
    <property type="entry name" value="GLYCOSYLTRANSFERASE EPSH-RELATED"/>
    <property type="match status" value="1"/>
</dbReference>
<evidence type="ECO:0000256" key="1">
    <source>
        <dbReference type="ARBA" id="ARBA00022676"/>
    </source>
</evidence>
<reference evidence="4 5" key="1">
    <citation type="submission" date="2019-05" db="EMBL/GenBank/DDBJ databases">
        <title>Ruegeria sp. nov., isolated from tidal flat.</title>
        <authorList>
            <person name="Kim W."/>
        </authorList>
    </citation>
    <scope>NUCLEOTIDE SEQUENCE [LARGE SCALE GENOMIC DNA]</scope>
    <source>
        <strain evidence="4 5">CAU 1488</strain>
    </source>
</reference>
<dbReference type="InterPro" id="IPR029044">
    <property type="entry name" value="Nucleotide-diphossugar_trans"/>
</dbReference>
<dbReference type="CDD" id="cd00761">
    <property type="entry name" value="Glyco_tranf_GTA_type"/>
    <property type="match status" value="2"/>
</dbReference>
<dbReference type="PANTHER" id="PTHR22916">
    <property type="entry name" value="GLYCOSYLTRANSFERASE"/>
    <property type="match status" value="1"/>
</dbReference>
<organism evidence="4 5">
    <name type="scientific">Ruegeria sediminis</name>
    <dbReference type="NCBI Taxonomy" id="2583820"/>
    <lineage>
        <taxon>Bacteria</taxon>
        <taxon>Pseudomonadati</taxon>
        <taxon>Pseudomonadota</taxon>
        <taxon>Alphaproteobacteria</taxon>
        <taxon>Rhodobacterales</taxon>
        <taxon>Roseobacteraceae</taxon>
        <taxon>Ruegeria</taxon>
    </lineage>
</organism>
<dbReference type="EMBL" id="VCPD01000002">
    <property type="protein sequence ID" value="TMV09055.1"/>
    <property type="molecule type" value="Genomic_DNA"/>
</dbReference>
<dbReference type="SUPFAM" id="SSF53448">
    <property type="entry name" value="Nucleotide-diphospho-sugar transferases"/>
    <property type="match status" value="2"/>
</dbReference>
<keyword evidence="5" id="KW-1185">Reference proteome</keyword>
<sequence>MLATIFYKTAFRKFRLFYCLCKKNVLPRYELGTGCIAIQISLVYTLLVCMLPAGEGVRKHEDLQVMHDIRATFASATRNVGGIRYLSYPSPEAAKAAAPRNHDTAAMLSVIMPCYNVEDYVADACVSVMANAVHCPLELIIVDDGGTDSTIAKAIEVLQQTDIPVIVVSIPNSGLSAARNVGVAHSSGKYITFLDSDDFVAPDLYRCLVDHAEYENCVQVFGRTSTFASDRLEDYMFTDFSSWDVILSGAFRRSFRPFSEPLVFFTEAKICGRIWLKSFFVSNNLWFPEGLIFEDVGVHLKSLALNQKIGVVNVQGLFYRAGRPKSLSLDRSRQRFDVIENYENALVSSDVANIPVECGAYALKQIIRICEWSRNEVHIDLKGNFDLRLAECYRNVPQSWVKRLASLDGDSCNLFLRSYKKPMNNFAKLREWSFLRRTKKEARKRQHQQIGWRFFGANKPGPEPKLIELFSFSDYREYGPEFARIPWCGNAGFFAEHDIMRAVRLARSRPDLTVFAVSGPQNAFSSITDALSNLRCFENVEKLVSSALAENRKFAWAALGEVHHFQDIGKFEDLEIQVLYGCFNPIQFEPAKLLKKLGRFAKKRCQLRQNDGRLLNYQPENSSGPAVSVVVPVYMVEEYLDACVESLSNQTLQDREIILVDDGSPDRSGEICDGWAERNPTIRVLHKENGGCASARQAGLEAARGEYVTFVDSDDWTAPTMLEKLYDLALVTGENVVEGGWSYAYPNGQFDDETPREAQTCYSTVSALSYRPLKSAILEKPTIWRRLYRRRFLNQYGITFETALPRFDDAPFQFKALINSKDVPYLDECCLFYRQQRVGQDVAADDDRLNVHFPILKMMRDYLSDAWDEKAYDYFLEIQFYMHNWALSKLRPEFFDQYELRAARDIFGPEQFESSPKTLRRLLKILPGERKRVKELYRIFRKRAAGEVLPTVDDIR</sequence>
<dbReference type="Pfam" id="PF00535">
    <property type="entry name" value="Glycos_transf_2"/>
    <property type="match status" value="2"/>
</dbReference>
<dbReference type="Gene3D" id="3.90.550.10">
    <property type="entry name" value="Spore Coat Polysaccharide Biosynthesis Protein SpsA, Chain A"/>
    <property type="match status" value="2"/>
</dbReference>
<evidence type="ECO:0000259" key="3">
    <source>
        <dbReference type="Pfam" id="PF00535"/>
    </source>
</evidence>
<evidence type="ECO:0000256" key="2">
    <source>
        <dbReference type="ARBA" id="ARBA00022679"/>
    </source>
</evidence>
<name>A0ABY2X1D4_9RHOB</name>
<evidence type="ECO:0000313" key="4">
    <source>
        <dbReference type="EMBL" id="TMV09055.1"/>
    </source>
</evidence>
<protein>
    <submittedName>
        <fullName evidence="4">Glycosyltransferase</fullName>
    </submittedName>
</protein>
<feature type="domain" description="Glycosyltransferase 2-like" evidence="3">
    <location>
        <begin position="628"/>
        <end position="751"/>
    </location>
</feature>
<dbReference type="InterPro" id="IPR001173">
    <property type="entry name" value="Glyco_trans_2-like"/>
</dbReference>
<keyword evidence="1" id="KW-0328">Glycosyltransferase</keyword>
<keyword evidence="2" id="KW-0808">Transferase</keyword>